<evidence type="ECO:0000256" key="2">
    <source>
        <dbReference type="ARBA" id="ARBA00023012"/>
    </source>
</evidence>
<evidence type="ECO:0000313" key="9">
    <source>
        <dbReference type="Proteomes" id="UP000218965"/>
    </source>
</evidence>
<dbReference type="GO" id="GO:0005829">
    <property type="term" value="C:cytosol"/>
    <property type="evidence" value="ECO:0007669"/>
    <property type="project" value="TreeGrafter"/>
</dbReference>
<dbReference type="PROSITE" id="PS51755">
    <property type="entry name" value="OMPR_PHOB"/>
    <property type="match status" value="1"/>
</dbReference>
<name>A0A0U5BFB6_9MICO</name>
<proteinExistence type="predicted"/>
<evidence type="ECO:0000256" key="5">
    <source>
        <dbReference type="ARBA" id="ARBA00023163"/>
    </source>
</evidence>
<dbReference type="InterPro" id="IPR036388">
    <property type="entry name" value="WH-like_DNA-bd_sf"/>
</dbReference>
<dbReference type="SUPFAM" id="SSF46894">
    <property type="entry name" value="C-terminal effector domain of the bipartite response regulators"/>
    <property type="match status" value="1"/>
</dbReference>
<reference evidence="8 9" key="2">
    <citation type="submission" date="2016-01" db="EMBL/GenBank/DDBJ databases">
        <title>Microcella alkaliphila JAM AC0309 whole genome shotgun sequence.</title>
        <authorList>
            <person name="Kurata A."/>
            <person name="Hirose Y."/>
            <person name="Kishimoto N."/>
            <person name="Kobayashi T."/>
        </authorList>
    </citation>
    <scope>NUCLEOTIDE SEQUENCE [LARGE SCALE GENOMIC DNA]</scope>
    <source>
        <strain evidence="8 9">JAM AC0309</strain>
    </source>
</reference>
<dbReference type="EMBL" id="AP017315">
    <property type="protein sequence ID" value="BAU33265.1"/>
    <property type="molecule type" value="Genomic_DNA"/>
</dbReference>
<dbReference type="Pfam" id="PF00486">
    <property type="entry name" value="Trans_reg_C"/>
    <property type="match status" value="1"/>
</dbReference>
<dbReference type="Proteomes" id="UP000218965">
    <property type="component" value="Chromosome"/>
</dbReference>
<evidence type="ECO:0000259" key="7">
    <source>
        <dbReference type="PROSITE" id="PS51755"/>
    </source>
</evidence>
<dbReference type="Gene3D" id="3.40.50.2300">
    <property type="match status" value="1"/>
</dbReference>
<organism evidence="8 9">
    <name type="scientific">Microcella alkaliphila</name>
    <dbReference type="NCBI Taxonomy" id="279828"/>
    <lineage>
        <taxon>Bacteria</taxon>
        <taxon>Bacillati</taxon>
        <taxon>Actinomycetota</taxon>
        <taxon>Actinomycetes</taxon>
        <taxon>Micrococcales</taxon>
        <taxon>Microbacteriaceae</taxon>
        <taxon>Microcella</taxon>
    </lineage>
</organism>
<dbReference type="CDD" id="cd00383">
    <property type="entry name" value="trans_reg_C"/>
    <property type="match status" value="1"/>
</dbReference>
<dbReference type="GO" id="GO:0000156">
    <property type="term" value="F:phosphorelay response regulator activity"/>
    <property type="evidence" value="ECO:0007669"/>
    <property type="project" value="TreeGrafter"/>
</dbReference>
<dbReference type="GO" id="GO:0006355">
    <property type="term" value="P:regulation of DNA-templated transcription"/>
    <property type="evidence" value="ECO:0007669"/>
    <property type="project" value="InterPro"/>
</dbReference>
<dbReference type="SUPFAM" id="SSF52172">
    <property type="entry name" value="CheY-like"/>
    <property type="match status" value="1"/>
</dbReference>
<dbReference type="InterPro" id="IPR011006">
    <property type="entry name" value="CheY-like_superfamily"/>
</dbReference>
<evidence type="ECO:0000256" key="6">
    <source>
        <dbReference type="PROSITE-ProRule" id="PRU01091"/>
    </source>
</evidence>
<keyword evidence="4 6" id="KW-0238">DNA-binding</keyword>
<dbReference type="AlphaFoldDB" id="A0A0U5BFB6"/>
<evidence type="ECO:0000256" key="1">
    <source>
        <dbReference type="ARBA" id="ARBA00022553"/>
    </source>
</evidence>
<protein>
    <submittedName>
        <fullName evidence="8">Two component transcriptional regulator, winged helix family</fullName>
    </submittedName>
</protein>
<reference evidence="9" key="1">
    <citation type="submission" date="2015-12" db="EMBL/GenBank/DDBJ databases">
        <authorList>
            <person name="Shamseldin A."/>
            <person name="Moawad H."/>
            <person name="Abd El-Rahim W.M."/>
            <person name="Sadowsky M.J."/>
        </authorList>
    </citation>
    <scope>NUCLEOTIDE SEQUENCE [LARGE SCALE GENOMIC DNA]</scope>
    <source>
        <strain evidence="9">JAM AC0309</strain>
    </source>
</reference>
<dbReference type="Gene3D" id="1.10.10.10">
    <property type="entry name" value="Winged helix-like DNA-binding domain superfamily/Winged helix DNA-binding domain"/>
    <property type="match status" value="1"/>
</dbReference>
<dbReference type="InterPro" id="IPR001867">
    <property type="entry name" value="OmpR/PhoB-type_DNA-bd"/>
</dbReference>
<feature type="domain" description="OmpR/PhoB-type" evidence="7">
    <location>
        <begin position="142"/>
        <end position="243"/>
    </location>
</feature>
<dbReference type="PANTHER" id="PTHR48111:SF1">
    <property type="entry name" value="TWO-COMPONENT RESPONSE REGULATOR ORR33"/>
    <property type="match status" value="1"/>
</dbReference>
<dbReference type="InterPro" id="IPR039420">
    <property type="entry name" value="WalR-like"/>
</dbReference>
<keyword evidence="2" id="KW-0902">Two-component regulatory system</keyword>
<keyword evidence="1" id="KW-0597">Phosphoprotein</keyword>
<evidence type="ECO:0000256" key="3">
    <source>
        <dbReference type="ARBA" id="ARBA00023015"/>
    </source>
</evidence>
<dbReference type="InterPro" id="IPR016032">
    <property type="entry name" value="Sig_transdc_resp-reg_C-effctor"/>
</dbReference>
<keyword evidence="3" id="KW-0805">Transcription regulation</keyword>
<dbReference type="PANTHER" id="PTHR48111">
    <property type="entry name" value="REGULATOR OF RPOS"/>
    <property type="match status" value="1"/>
</dbReference>
<sequence length="244" mass="25822">MSPQTQDAPRAAHGPRAFRRVAGTTALRELCRDTDRQLIAAGVDYVEHRDAAELLVALASDAPDVVLTPAEPTGVELDALINTVHQWANVPVVVAIDAAATGNTDAARALDAGANALLPTPFTAEELRRCLMGLGLPSSPHTPAVIVGDLHIDTAAHMVSYAGVDVRLTHREFSMLHTIAARAPRLVSPQDLARQFSPDVDSEAGARAVRVMIGSIRAKLGAASERGLSPIETVRGVGYRVRVD</sequence>
<dbReference type="OrthoDB" id="5147062at2"/>
<dbReference type="GO" id="GO:0000976">
    <property type="term" value="F:transcription cis-regulatory region binding"/>
    <property type="evidence" value="ECO:0007669"/>
    <property type="project" value="TreeGrafter"/>
</dbReference>
<accession>A0A0U5BFB6</accession>
<evidence type="ECO:0000313" key="8">
    <source>
        <dbReference type="EMBL" id="BAU33265.1"/>
    </source>
</evidence>
<gene>
    <name evidence="8" type="primary">kdpE</name>
    <name evidence="8" type="ORF">MalAC0309_2424</name>
</gene>
<evidence type="ECO:0000256" key="4">
    <source>
        <dbReference type="ARBA" id="ARBA00023125"/>
    </source>
</evidence>
<dbReference type="KEGG" id="malk:MalAC0309_2424"/>
<keyword evidence="5" id="KW-0804">Transcription</keyword>
<dbReference type="SMART" id="SM00862">
    <property type="entry name" value="Trans_reg_C"/>
    <property type="match status" value="1"/>
</dbReference>
<feature type="DNA-binding region" description="OmpR/PhoB-type" evidence="6">
    <location>
        <begin position="142"/>
        <end position="243"/>
    </location>
</feature>
<dbReference type="GO" id="GO:0032993">
    <property type="term" value="C:protein-DNA complex"/>
    <property type="evidence" value="ECO:0007669"/>
    <property type="project" value="TreeGrafter"/>
</dbReference>